<sequence length="213" mass="24092">MRRFPSFRHYRKGGLADMAGVRDEQKFRRTIRSLPALGLLFAVCTPLLAAAPNGWRTAVEQELPLLGHRNWIVIVDSAYPLQVSPGVETIDTGASQDEVVRTVLDDLARSKHVAPIVYMDAELPYLTEQSAPGVTEYRNQIHAILGSLPVQSLPHEQLIKTLDETGKTFHILILKTTLTVPYTSVFLRLNCKYWSDASEEELRKAMREHERTK</sequence>
<dbReference type="OrthoDB" id="120129at2"/>
<comment type="caution">
    <text evidence="1">The sequence shown here is derived from an EMBL/GenBank/DDBJ whole genome shotgun (WGS) entry which is preliminary data.</text>
</comment>
<evidence type="ECO:0000313" key="1">
    <source>
        <dbReference type="EMBL" id="TCK72493.1"/>
    </source>
</evidence>
<gene>
    <name evidence="1" type="ORF">C7378_2074</name>
</gene>
<dbReference type="Proteomes" id="UP000295210">
    <property type="component" value="Unassembled WGS sequence"/>
</dbReference>
<accession>A0A4R1L652</accession>
<dbReference type="EMBL" id="SMGK01000003">
    <property type="protein sequence ID" value="TCK72493.1"/>
    <property type="molecule type" value="Genomic_DNA"/>
</dbReference>
<keyword evidence="2" id="KW-1185">Reference proteome</keyword>
<dbReference type="GO" id="GO:0048029">
    <property type="term" value="F:monosaccharide binding"/>
    <property type="evidence" value="ECO:0007669"/>
    <property type="project" value="InterPro"/>
</dbReference>
<name>A0A4R1L652_9BACT</name>
<reference evidence="1 2" key="1">
    <citation type="submission" date="2019-03" db="EMBL/GenBank/DDBJ databases">
        <title>Genomic Encyclopedia of Type Strains, Phase IV (KMG-IV): sequencing the most valuable type-strain genomes for metagenomic binning, comparative biology and taxonomic classification.</title>
        <authorList>
            <person name="Goeker M."/>
        </authorList>
    </citation>
    <scope>NUCLEOTIDE SEQUENCE [LARGE SCALE GENOMIC DNA]</scope>
    <source>
        <strain evidence="1 2">DSM 103428</strain>
    </source>
</reference>
<dbReference type="AlphaFoldDB" id="A0A4R1L652"/>
<dbReference type="InterPro" id="IPR023750">
    <property type="entry name" value="RbsD-like_sf"/>
</dbReference>
<dbReference type="GO" id="GO:0005996">
    <property type="term" value="P:monosaccharide metabolic process"/>
    <property type="evidence" value="ECO:0007669"/>
    <property type="project" value="InterPro"/>
</dbReference>
<keyword evidence="1" id="KW-0413">Isomerase</keyword>
<dbReference type="RefSeq" id="WP_131995875.1">
    <property type="nucleotide sequence ID" value="NZ_SMGK01000003.1"/>
</dbReference>
<evidence type="ECO:0000313" key="2">
    <source>
        <dbReference type="Proteomes" id="UP000295210"/>
    </source>
</evidence>
<proteinExistence type="predicted"/>
<dbReference type="GO" id="GO:0062193">
    <property type="term" value="F:D-ribose pyranase activity"/>
    <property type="evidence" value="ECO:0007669"/>
    <property type="project" value="UniProtKB-EC"/>
</dbReference>
<dbReference type="SUPFAM" id="SSF102546">
    <property type="entry name" value="RbsD-like"/>
    <property type="match status" value="1"/>
</dbReference>
<organism evidence="1 2">
    <name type="scientific">Acidipila rosea</name>
    <dbReference type="NCBI Taxonomy" id="768535"/>
    <lineage>
        <taxon>Bacteria</taxon>
        <taxon>Pseudomonadati</taxon>
        <taxon>Acidobacteriota</taxon>
        <taxon>Terriglobia</taxon>
        <taxon>Terriglobales</taxon>
        <taxon>Acidobacteriaceae</taxon>
        <taxon>Acidipila</taxon>
    </lineage>
</organism>
<protein>
    <submittedName>
        <fullName evidence="1">D-ribose pyranose/furanose isomerase RbsD</fullName>
    </submittedName>
</protein>